<dbReference type="InterPro" id="IPR004872">
    <property type="entry name" value="Lipoprotein_NlpA"/>
</dbReference>
<keyword evidence="5" id="KW-0564">Palmitate</keyword>
<feature type="signal peptide" evidence="7">
    <location>
        <begin position="1"/>
        <end position="27"/>
    </location>
</feature>
<keyword evidence="6" id="KW-0449">Lipoprotein</keyword>
<dbReference type="Pfam" id="PF03180">
    <property type="entry name" value="Lipoprotein_9"/>
    <property type="match status" value="1"/>
</dbReference>
<feature type="chain" id="PRO_5018101153" evidence="7">
    <location>
        <begin position="28"/>
        <end position="276"/>
    </location>
</feature>
<gene>
    <name evidence="8" type="ORF">EBQ26_09780</name>
</gene>
<evidence type="ECO:0000256" key="2">
    <source>
        <dbReference type="ARBA" id="ARBA00008973"/>
    </source>
</evidence>
<name>A0A3M6PZL9_9BURK</name>
<comment type="caution">
    <text evidence="8">The sequence shown here is derived from an EMBL/GenBank/DDBJ whole genome shotgun (WGS) entry which is preliminary data.</text>
</comment>
<evidence type="ECO:0000256" key="1">
    <source>
        <dbReference type="ARBA" id="ARBA00004635"/>
    </source>
</evidence>
<dbReference type="GO" id="GO:0016020">
    <property type="term" value="C:membrane"/>
    <property type="evidence" value="ECO:0007669"/>
    <property type="project" value="UniProtKB-SubCell"/>
</dbReference>
<dbReference type="SUPFAM" id="SSF53850">
    <property type="entry name" value="Periplasmic binding protein-like II"/>
    <property type="match status" value="1"/>
</dbReference>
<sequence length="276" mass="30010">MLPSRPLSHLCRLALIGCTFALGAAQAAGESKPLKVGVIPVVANAATEVAIQQAKAQGLEVQLVEFSDWVLPNTAVADGAVDVNFFQHAPFLQLFNQKQNAQLTPIAYGYSTTMGLYSKKLKKGDAVPEGATIAIPSDPVNAARALLLLQSAGLITLKPGVTTQAKLEDITANPKNIRIVPIEGAHAARSFDDVTASVTYATFAKQAGIAETDGLFFDNTDAENLRRYAIRWVTKPERAQDPRILQFIEIYQQSPEVRATLRKHYGELIDFPWLQK</sequence>
<keyword evidence="4" id="KW-0472">Membrane</keyword>
<evidence type="ECO:0000256" key="3">
    <source>
        <dbReference type="ARBA" id="ARBA00022729"/>
    </source>
</evidence>
<evidence type="ECO:0000256" key="7">
    <source>
        <dbReference type="SAM" id="SignalP"/>
    </source>
</evidence>
<comment type="subcellular location">
    <subcellularLocation>
        <location evidence="1">Membrane</location>
        <topology evidence="1">Lipid-anchor</topology>
    </subcellularLocation>
</comment>
<evidence type="ECO:0000313" key="9">
    <source>
        <dbReference type="Proteomes" id="UP000267521"/>
    </source>
</evidence>
<keyword evidence="3 7" id="KW-0732">Signal</keyword>
<proteinExistence type="inferred from homology"/>
<evidence type="ECO:0000256" key="5">
    <source>
        <dbReference type="ARBA" id="ARBA00023139"/>
    </source>
</evidence>
<organism evidence="8 9">
    <name type="scientific">Allofranklinella schreckenbergeri</name>
    <dbReference type="NCBI Taxonomy" id="1076744"/>
    <lineage>
        <taxon>Bacteria</taxon>
        <taxon>Pseudomonadati</taxon>
        <taxon>Pseudomonadota</taxon>
        <taxon>Betaproteobacteria</taxon>
        <taxon>Burkholderiales</taxon>
        <taxon>Comamonadaceae</taxon>
        <taxon>Allofranklinella</taxon>
    </lineage>
</organism>
<dbReference type="Proteomes" id="UP000267521">
    <property type="component" value="Unassembled WGS sequence"/>
</dbReference>
<dbReference type="RefSeq" id="WP_122238832.1">
    <property type="nucleotide sequence ID" value="NZ_RDQM01000012.1"/>
</dbReference>
<reference evidence="8 9" key="1">
    <citation type="submission" date="2018-10" db="EMBL/GenBank/DDBJ databases">
        <title>Comamonadaceae CDC group NO-1 genome sequencing and assembly.</title>
        <authorList>
            <person name="Bernier A.-M."/>
            <person name="Bernard K."/>
        </authorList>
    </citation>
    <scope>NUCLEOTIDE SEQUENCE [LARGE SCALE GENOMIC DNA]</scope>
    <source>
        <strain evidence="8 9">NML970147</strain>
    </source>
</reference>
<dbReference type="PANTHER" id="PTHR30429">
    <property type="entry name" value="D-METHIONINE-BINDING LIPOPROTEIN METQ"/>
    <property type="match status" value="1"/>
</dbReference>
<evidence type="ECO:0000256" key="6">
    <source>
        <dbReference type="ARBA" id="ARBA00023288"/>
    </source>
</evidence>
<evidence type="ECO:0000313" key="8">
    <source>
        <dbReference type="EMBL" id="RMW96245.1"/>
    </source>
</evidence>
<dbReference type="Gene3D" id="3.40.190.10">
    <property type="entry name" value="Periplasmic binding protein-like II"/>
    <property type="match status" value="2"/>
</dbReference>
<dbReference type="EMBL" id="RDQM01000012">
    <property type="protein sequence ID" value="RMW96245.1"/>
    <property type="molecule type" value="Genomic_DNA"/>
</dbReference>
<protein>
    <submittedName>
        <fullName evidence="8">Iron ABC transporter substrate-binding protein</fullName>
    </submittedName>
</protein>
<dbReference type="PANTHER" id="PTHR30429:SF1">
    <property type="entry name" value="D-METHIONINE-BINDING LIPOPROTEIN METQ-RELATED"/>
    <property type="match status" value="1"/>
</dbReference>
<accession>A0A3M6PZL9</accession>
<comment type="similarity">
    <text evidence="2">Belongs to the NlpA lipoprotein family.</text>
</comment>
<dbReference type="AlphaFoldDB" id="A0A3M6PZL9"/>
<evidence type="ECO:0000256" key="4">
    <source>
        <dbReference type="ARBA" id="ARBA00023136"/>
    </source>
</evidence>